<reference evidence="2" key="1">
    <citation type="submission" date="2017-05" db="UniProtKB">
        <authorList>
            <consortium name="EnsemblMetazoa"/>
        </authorList>
    </citation>
    <scope>IDENTIFICATION</scope>
</reference>
<dbReference type="EnsemblMetazoa" id="Aqu2.1.08578_001">
    <property type="protein sequence ID" value="Aqu2.1.08578_001"/>
    <property type="gene ID" value="Aqu2.1.08578"/>
</dbReference>
<evidence type="ECO:0000256" key="1">
    <source>
        <dbReference type="SAM" id="Coils"/>
    </source>
</evidence>
<protein>
    <submittedName>
        <fullName evidence="2">Uncharacterized protein</fullName>
    </submittedName>
</protein>
<feature type="coiled-coil region" evidence="1">
    <location>
        <begin position="89"/>
        <end position="212"/>
    </location>
</feature>
<organism evidence="2">
    <name type="scientific">Amphimedon queenslandica</name>
    <name type="common">Sponge</name>
    <dbReference type="NCBI Taxonomy" id="400682"/>
    <lineage>
        <taxon>Eukaryota</taxon>
        <taxon>Metazoa</taxon>
        <taxon>Porifera</taxon>
        <taxon>Demospongiae</taxon>
        <taxon>Heteroscleromorpha</taxon>
        <taxon>Haplosclerida</taxon>
        <taxon>Niphatidae</taxon>
        <taxon>Amphimedon</taxon>
    </lineage>
</organism>
<dbReference type="AlphaFoldDB" id="A0A1X7T2B1"/>
<evidence type="ECO:0000313" key="2">
    <source>
        <dbReference type="EnsemblMetazoa" id="Aqu2.1.08578_001"/>
    </source>
</evidence>
<keyword evidence="1" id="KW-0175">Coiled coil</keyword>
<name>A0A1X7T2B1_AMPQE</name>
<proteinExistence type="predicted"/>
<accession>A0A1X7T2B1</accession>
<sequence length="315" mass="37320">INLPVDVTNRFWHSLSVWSITPTTNWIIEFGGDTHHTDTAVTELRYTSDNDWSNSVIPLDQYQDQLRRRILQDWENLGTEKQLQIFQDCLQLERKREFYEEQLQREIKEKEQIQQDRDKEQQQLLQEKATLTQQLNDATTLIEQAEKDKLSLELEDYKKLEAKVADSEVYITKILGVKTQLEEKKKIITEDYEKLKLKVANLEEQYLKEKQIIIDDNQNLKTDISEKDKVIAKLTSQVEEQSQNEQQIITDLRTKVSDNELYTTKLIKEKSQLQERVTSLEEQSIKKASSIGLQFNYLIPSMDMMCLYCFRFTRL</sequence>
<dbReference type="InParanoid" id="A0A1X7T2B1"/>